<dbReference type="EMBL" id="JBEZAM010000020">
    <property type="protein sequence ID" value="MEU7294898.1"/>
    <property type="molecule type" value="Genomic_DNA"/>
</dbReference>
<dbReference type="RefSeq" id="WP_359208553.1">
    <property type="nucleotide sequence ID" value="NZ_JBEZAM010000020.1"/>
</dbReference>
<reference evidence="1 2" key="1">
    <citation type="submission" date="2024-06" db="EMBL/GenBank/DDBJ databases">
        <title>The Natural Products Discovery Center: Release of the First 8490 Sequenced Strains for Exploring Actinobacteria Biosynthetic Diversity.</title>
        <authorList>
            <person name="Kalkreuter E."/>
            <person name="Kautsar S.A."/>
            <person name="Yang D."/>
            <person name="Bader C.D."/>
            <person name="Teijaro C.N."/>
            <person name="Fluegel L."/>
            <person name="Davis C.M."/>
            <person name="Simpson J.R."/>
            <person name="Lauterbach L."/>
            <person name="Steele A.D."/>
            <person name="Gui C."/>
            <person name="Meng S."/>
            <person name="Li G."/>
            <person name="Viehrig K."/>
            <person name="Ye F."/>
            <person name="Su P."/>
            <person name="Kiefer A.F."/>
            <person name="Nichols A."/>
            <person name="Cepeda A.J."/>
            <person name="Yan W."/>
            <person name="Fan B."/>
            <person name="Jiang Y."/>
            <person name="Adhikari A."/>
            <person name="Zheng C.-J."/>
            <person name="Schuster L."/>
            <person name="Cowan T.M."/>
            <person name="Smanski M.J."/>
            <person name="Chevrette M.G."/>
            <person name="De Carvalho L.P.S."/>
            <person name="Shen B."/>
        </authorList>
    </citation>
    <scope>NUCLEOTIDE SEQUENCE [LARGE SCALE GENOMIC DNA]</scope>
    <source>
        <strain evidence="1 2">NPDC045705</strain>
    </source>
</reference>
<gene>
    <name evidence="1" type="ORF">AB0A76_17015</name>
</gene>
<dbReference type="SUPFAM" id="SSF103032">
    <property type="entry name" value="Hypothetical protein YwqG"/>
    <property type="match status" value="1"/>
</dbReference>
<evidence type="ECO:0000313" key="2">
    <source>
        <dbReference type="Proteomes" id="UP001551210"/>
    </source>
</evidence>
<name>A0ABV3CXG1_STREX</name>
<proteinExistence type="predicted"/>
<protein>
    <recommendedName>
        <fullName evidence="3">DUF1963 domain-containing protein</fullName>
    </recommendedName>
</protein>
<sequence>MRYRFTSYHPASDAEAAVEDGTRLGGRPHWLADPQWPVDPYEDELAAFMGQFRVSAADGGGGGDRMVYLFAIGFSGEHATVVQPDGRVTESFETRATATGPTELDRVHLLRVEEEVDFSRVERELEPVEDEDAEDREWRLAELLGERRKDATGGIRMNQLGGPDVAPVWLQGDGRPGEGWQLVAQFDSRQLPFEVNFGGDGVGYLFLSPDGGSAEFFFQSC</sequence>
<evidence type="ECO:0008006" key="3">
    <source>
        <dbReference type="Google" id="ProtNLM"/>
    </source>
</evidence>
<comment type="caution">
    <text evidence="1">The sequence shown here is derived from an EMBL/GenBank/DDBJ whole genome shotgun (WGS) entry which is preliminary data.</text>
</comment>
<evidence type="ECO:0000313" key="1">
    <source>
        <dbReference type="EMBL" id="MEU7294898.1"/>
    </source>
</evidence>
<organism evidence="1 2">
    <name type="scientific">Streptomyces exfoliatus</name>
    <name type="common">Streptomyces hydrogenans</name>
    <dbReference type="NCBI Taxonomy" id="1905"/>
    <lineage>
        <taxon>Bacteria</taxon>
        <taxon>Bacillati</taxon>
        <taxon>Actinomycetota</taxon>
        <taxon>Actinomycetes</taxon>
        <taxon>Kitasatosporales</taxon>
        <taxon>Streptomycetaceae</taxon>
        <taxon>Streptomyces</taxon>
    </lineage>
</organism>
<accession>A0ABV3CXG1</accession>
<dbReference type="Proteomes" id="UP001551210">
    <property type="component" value="Unassembled WGS sequence"/>
</dbReference>
<keyword evidence="2" id="KW-1185">Reference proteome</keyword>
<dbReference type="InterPro" id="IPR035948">
    <property type="entry name" value="YwqG-like_sf"/>
</dbReference>
<dbReference type="Gene3D" id="2.30.320.10">
    <property type="entry name" value="YwqG-like"/>
    <property type="match status" value="1"/>
</dbReference>